<gene>
    <name evidence="1" type="ordered locus">Clocel_4018</name>
</gene>
<sequence length="90" mass="10084">MGIACNNVISGDYKNGDIKLKGLKNDKIVLIHKGLLGKTEIELNKSTVDRIVVVNQQYQQNGVEIYFKNGKKSMATVDNDVLNRIKALFF</sequence>
<organism evidence="1 2">
    <name type="scientific">Clostridium cellulovorans (strain ATCC 35296 / DSM 3052 / OCM 3 / 743B)</name>
    <dbReference type="NCBI Taxonomy" id="573061"/>
    <lineage>
        <taxon>Bacteria</taxon>
        <taxon>Bacillati</taxon>
        <taxon>Bacillota</taxon>
        <taxon>Clostridia</taxon>
        <taxon>Eubacteriales</taxon>
        <taxon>Clostridiaceae</taxon>
        <taxon>Clostridium</taxon>
    </lineage>
</organism>
<dbReference type="KEGG" id="ccb:Clocel_4018"/>
<name>D9SLP4_CLOC7</name>
<keyword evidence="2" id="KW-1185">Reference proteome</keyword>
<protein>
    <submittedName>
        <fullName evidence="1">Uncharacterized protein</fullName>
    </submittedName>
</protein>
<dbReference type="RefSeq" id="WP_010074028.1">
    <property type="nucleotide sequence ID" value="NC_014393.1"/>
</dbReference>
<accession>D9SLP4</accession>
<proteinExistence type="predicted"/>
<evidence type="ECO:0000313" key="2">
    <source>
        <dbReference type="Proteomes" id="UP000002730"/>
    </source>
</evidence>
<dbReference type="OrthoDB" id="9918275at2"/>
<reference evidence="1 2" key="1">
    <citation type="submission" date="2010-08" db="EMBL/GenBank/DDBJ databases">
        <title>Complete sequence of Clostridium cellulovorans 743B.</title>
        <authorList>
            <consortium name="US DOE Joint Genome Institute"/>
            <person name="Lucas S."/>
            <person name="Copeland A."/>
            <person name="Lapidus A."/>
            <person name="Cheng J.-F."/>
            <person name="Bruce D."/>
            <person name="Goodwin L."/>
            <person name="Pitluck S."/>
            <person name="Chertkov O."/>
            <person name="Detter J.C."/>
            <person name="Han C."/>
            <person name="Tapia R."/>
            <person name="Land M."/>
            <person name="Hauser L."/>
            <person name="Chang Y.-J."/>
            <person name="Jeffries C."/>
            <person name="Kyrpides N."/>
            <person name="Ivanova N."/>
            <person name="Mikhailova N."/>
            <person name="Hemme C.L."/>
            <person name="Woyke T."/>
        </authorList>
    </citation>
    <scope>NUCLEOTIDE SEQUENCE [LARGE SCALE GENOMIC DNA]</scope>
    <source>
        <strain evidence="2">ATCC 35296 / DSM 3052 / OCM 3 / 743B</strain>
    </source>
</reference>
<dbReference type="Proteomes" id="UP000002730">
    <property type="component" value="Chromosome"/>
</dbReference>
<dbReference type="STRING" id="573061.Clocel_4018"/>
<dbReference type="AlphaFoldDB" id="D9SLP4"/>
<evidence type="ECO:0000313" key="1">
    <source>
        <dbReference type="EMBL" id="ADL53681.1"/>
    </source>
</evidence>
<dbReference type="HOGENOM" id="CLU_2435613_0_0_9"/>
<dbReference type="EMBL" id="CP002160">
    <property type="protein sequence ID" value="ADL53681.1"/>
    <property type="molecule type" value="Genomic_DNA"/>
</dbReference>